<proteinExistence type="predicted"/>
<gene>
    <name evidence="1" type="ORF">C7450_11870</name>
</gene>
<dbReference type="RefSeq" id="WP_210206582.1">
    <property type="nucleotide sequence ID" value="NZ_JAHBRY010000001.1"/>
</dbReference>
<dbReference type="Gene3D" id="2.40.100.20">
    <property type="match status" value="1"/>
</dbReference>
<protein>
    <submittedName>
        <fullName evidence="1">Uncharacterized protein</fullName>
    </submittedName>
</protein>
<dbReference type="EMBL" id="QJJK01000018">
    <property type="protein sequence ID" value="PXW51915.1"/>
    <property type="molecule type" value="Genomic_DNA"/>
</dbReference>
<name>A0A2V3TUM2_9HYPH</name>
<dbReference type="Proteomes" id="UP000248021">
    <property type="component" value="Unassembled WGS sequence"/>
</dbReference>
<sequence length="147" mass="15861">MAVSASPTPQPRLELNVPDLDLTIGMKLDVEGNPELCAAIRAMLPLKSLFGHVVISGDGIWLPSRLVYFGKPVMVTRTIGSVYLNAPGQSICMTYGAITETAVVNEFAHVEDDSLAALKSVGDAVWRRTVTDPVRRSVLGILREAKD</sequence>
<dbReference type="AlphaFoldDB" id="A0A2V3TUM2"/>
<keyword evidence="2" id="KW-1185">Reference proteome</keyword>
<reference evidence="1 2" key="1">
    <citation type="submission" date="2018-05" db="EMBL/GenBank/DDBJ databases">
        <title>Genomic Encyclopedia of Type Strains, Phase IV (KMG-IV): sequencing the most valuable type-strain genomes for metagenomic binning, comparative biology and taxonomic classification.</title>
        <authorList>
            <person name="Goeker M."/>
        </authorList>
    </citation>
    <scope>NUCLEOTIDE SEQUENCE [LARGE SCALE GENOMIC DNA]</scope>
    <source>
        <strain evidence="1 2">DSM 6462</strain>
    </source>
</reference>
<comment type="caution">
    <text evidence="1">The sequence shown here is derived from an EMBL/GenBank/DDBJ whole genome shotgun (WGS) entry which is preliminary data.</text>
</comment>
<evidence type="ECO:0000313" key="1">
    <source>
        <dbReference type="EMBL" id="PXW51915.1"/>
    </source>
</evidence>
<dbReference type="SUPFAM" id="SSF50891">
    <property type="entry name" value="Cyclophilin-like"/>
    <property type="match status" value="1"/>
</dbReference>
<accession>A0A2V3TUM2</accession>
<organism evidence="1 2">
    <name type="scientific">Chelatococcus asaccharovorans</name>
    <dbReference type="NCBI Taxonomy" id="28210"/>
    <lineage>
        <taxon>Bacteria</taxon>
        <taxon>Pseudomonadati</taxon>
        <taxon>Pseudomonadota</taxon>
        <taxon>Alphaproteobacteria</taxon>
        <taxon>Hyphomicrobiales</taxon>
        <taxon>Chelatococcaceae</taxon>
        <taxon>Chelatococcus</taxon>
    </lineage>
</organism>
<dbReference type="InterPro" id="IPR029000">
    <property type="entry name" value="Cyclophilin-like_dom_sf"/>
</dbReference>
<evidence type="ECO:0000313" key="2">
    <source>
        <dbReference type="Proteomes" id="UP000248021"/>
    </source>
</evidence>